<keyword evidence="2" id="KW-0285">Flavoprotein</keyword>
<evidence type="ECO:0000259" key="6">
    <source>
        <dbReference type="Pfam" id="PF05199"/>
    </source>
</evidence>
<name>A0A6J4K7V0_9ACTN</name>
<dbReference type="Gene3D" id="3.50.50.60">
    <property type="entry name" value="FAD/NAD(P)-binding domain"/>
    <property type="match status" value="2"/>
</dbReference>
<evidence type="ECO:0000313" key="7">
    <source>
        <dbReference type="EMBL" id="CAA9298500.1"/>
    </source>
</evidence>
<dbReference type="InterPro" id="IPR000172">
    <property type="entry name" value="GMC_OxRdtase_N"/>
</dbReference>
<dbReference type="GO" id="GO:0016614">
    <property type="term" value="F:oxidoreductase activity, acting on CH-OH group of donors"/>
    <property type="evidence" value="ECO:0007669"/>
    <property type="project" value="InterPro"/>
</dbReference>
<proteinExistence type="inferred from homology"/>
<comment type="similarity">
    <text evidence="1">Belongs to the GMC oxidoreductase family.</text>
</comment>
<evidence type="ECO:0000256" key="1">
    <source>
        <dbReference type="ARBA" id="ARBA00010790"/>
    </source>
</evidence>
<protein>
    <submittedName>
        <fullName evidence="7">Glucose-methanol-choline (GMC) oxidoreductase:NAD binding site</fullName>
    </submittedName>
</protein>
<keyword evidence="3" id="KW-0274">FAD</keyword>
<feature type="domain" description="Glucose-methanol-choline oxidoreductase N-terminal" evidence="5">
    <location>
        <begin position="283"/>
        <end position="475"/>
    </location>
</feature>
<accession>A0A6J4K7V0</accession>
<evidence type="ECO:0000256" key="4">
    <source>
        <dbReference type="ARBA" id="ARBA00023002"/>
    </source>
</evidence>
<dbReference type="GO" id="GO:0050660">
    <property type="term" value="F:flavin adenine dinucleotide binding"/>
    <property type="evidence" value="ECO:0007669"/>
    <property type="project" value="InterPro"/>
</dbReference>
<dbReference type="Pfam" id="PF13450">
    <property type="entry name" value="NAD_binding_8"/>
    <property type="match status" value="1"/>
</dbReference>
<dbReference type="EMBL" id="CADCTT010000120">
    <property type="protein sequence ID" value="CAA9298500.1"/>
    <property type="molecule type" value="Genomic_DNA"/>
</dbReference>
<feature type="domain" description="Glucose-methanol-choline oxidoreductase C-terminal" evidence="6">
    <location>
        <begin position="567"/>
        <end position="688"/>
    </location>
</feature>
<evidence type="ECO:0000256" key="2">
    <source>
        <dbReference type="ARBA" id="ARBA00022630"/>
    </source>
</evidence>
<sequence>MTASDMSVDRLRAAVDAVVPAGPAPAASAVGVVEFFSSEVVRDHGWAERLPVVLDRLDAEAARQYRGARLQDLDEAGRQAVLDVLVDDPDVYWFATAVDAAYYADPASGGNHDSTAWSLLGWTSDPPGGWPPVPVPPADRRAVIEPAAVRRHYDAVVIGSGAGGGVAAAELTAAGRTVLVVERGGYPATAHLAEDHLRNARTDVGLDHRTLVPSTQNPRTLLLDDRTETVSAWDPRWGSNANTVGGGTRVYGAQAWRFVPEDFAMASTYGVPAGSALADWPIGYADLEPWYSHAEHAIGVCGSTDGDSALAPRSRPFPMPAMPYTAPARVLAAGAARLGLTTLPVPLAVNSVPYGGRAACARCRQCVGFACPVEAKNGSHNTTLVQAADTGRTHLLLHTRAQRLTHDGSGRVTGVVLVAEQNGEQWRAEVSAEDVVVSAGAVESARLLLASPSAQEPDGTGNNADQVGRHLQGHLYAGALGIFDDPVNDYVGPGPSIATNDFRHHNDGLVGGGMLANEFVPTPVSSLLYLHQAGLMGLHGREAHERLRYLLPRTQRVVGPVQEVTSASSRVRLDPHVTDSLGVPVAQLSGGLHEEDHRTAAFLSERAGNWLRASGASTVVVHGRRGDELGPSSGQHQAGTCRMGTDPAHSVTDPYGRVWGHDNLRVVDGSLHVTNGGVNPVLTIFANAYRVMNAWLG</sequence>
<dbReference type="PANTHER" id="PTHR46056">
    <property type="entry name" value="LONG-CHAIN-ALCOHOL OXIDASE"/>
    <property type="match status" value="1"/>
</dbReference>
<evidence type="ECO:0000256" key="3">
    <source>
        <dbReference type="ARBA" id="ARBA00022827"/>
    </source>
</evidence>
<dbReference type="Pfam" id="PF00732">
    <property type="entry name" value="GMC_oxred_N"/>
    <property type="match status" value="1"/>
</dbReference>
<reference evidence="7" key="1">
    <citation type="submission" date="2020-02" db="EMBL/GenBank/DDBJ databases">
        <authorList>
            <person name="Meier V. D."/>
        </authorList>
    </citation>
    <scope>NUCLEOTIDE SEQUENCE</scope>
    <source>
        <strain evidence="7">AVDCRST_MAG61</strain>
    </source>
</reference>
<dbReference type="InterPro" id="IPR007867">
    <property type="entry name" value="GMC_OxRtase_C"/>
</dbReference>
<keyword evidence="4" id="KW-0560">Oxidoreductase</keyword>
<dbReference type="InterPro" id="IPR036188">
    <property type="entry name" value="FAD/NAD-bd_sf"/>
</dbReference>
<dbReference type="Pfam" id="PF05199">
    <property type="entry name" value="GMC_oxred_C"/>
    <property type="match status" value="1"/>
</dbReference>
<evidence type="ECO:0000259" key="5">
    <source>
        <dbReference type="Pfam" id="PF00732"/>
    </source>
</evidence>
<dbReference type="PANTHER" id="PTHR46056:SF12">
    <property type="entry name" value="LONG-CHAIN-ALCOHOL OXIDASE"/>
    <property type="match status" value="1"/>
</dbReference>
<dbReference type="AlphaFoldDB" id="A0A6J4K7V0"/>
<dbReference type="SUPFAM" id="SSF51905">
    <property type="entry name" value="FAD/NAD(P)-binding domain"/>
    <property type="match status" value="1"/>
</dbReference>
<gene>
    <name evidence="7" type="ORF">AVDCRST_MAG61-942</name>
</gene>
<organism evidence="7">
    <name type="scientific">uncultured Friedmanniella sp</name>
    <dbReference type="NCBI Taxonomy" id="335381"/>
    <lineage>
        <taxon>Bacteria</taxon>
        <taxon>Bacillati</taxon>
        <taxon>Actinomycetota</taxon>
        <taxon>Actinomycetes</taxon>
        <taxon>Propionibacteriales</taxon>
        <taxon>Nocardioidaceae</taxon>
        <taxon>Friedmanniella</taxon>
        <taxon>environmental samples</taxon>
    </lineage>
</organism>